<dbReference type="Proteomes" id="UP001201980">
    <property type="component" value="Unassembled WGS sequence"/>
</dbReference>
<comment type="caution">
    <text evidence="1">The sequence shown here is derived from an EMBL/GenBank/DDBJ whole genome shotgun (WGS) entry which is preliminary data.</text>
</comment>
<protein>
    <submittedName>
        <fullName evidence="1">Uncharacterized protein</fullName>
    </submittedName>
</protein>
<proteinExistence type="predicted"/>
<accession>A0AAD5RTR5</accession>
<keyword evidence="2" id="KW-1185">Reference proteome</keyword>
<reference evidence="1" key="1">
    <citation type="submission" date="2022-07" db="EMBL/GenBank/DDBJ databases">
        <title>Draft genome sequence of Zalerion maritima ATCC 34329, a (micro)plastics degrading marine fungus.</title>
        <authorList>
            <person name="Paco A."/>
            <person name="Goncalves M.F.M."/>
            <person name="Rocha-Santos T.A.P."/>
            <person name="Alves A."/>
        </authorList>
    </citation>
    <scope>NUCLEOTIDE SEQUENCE</scope>
    <source>
        <strain evidence="1">ATCC 34329</strain>
    </source>
</reference>
<name>A0AAD5RTR5_9PEZI</name>
<evidence type="ECO:0000313" key="2">
    <source>
        <dbReference type="Proteomes" id="UP001201980"/>
    </source>
</evidence>
<organism evidence="1 2">
    <name type="scientific">Zalerion maritima</name>
    <dbReference type="NCBI Taxonomy" id="339359"/>
    <lineage>
        <taxon>Eukaryota</taxon>
        <taxon>Fungi</taxon>
        <taxon>Dikarya</taxon>
        <taxon>Ascomycota</taxon>
        <taxon>Pezizomycotina</taxon>
        <taxon>Sordariomycetes</taxon>
        <taxon>Lulworthiomycetidae</taxon>
        <taxon>Lulworthiales</taxon>
        <taxon>Lulworthiaceae</taxon>
        <taxon>Zalerion</taxon>
    </lineage>
</organism>
<dbReference type="EMBL" id="JAKWBI020000095">
    <property type="protein sequence ID" value="KAJ2902961.1"/>
    <property type="molecule type" value="Genomic_DNA"/>
</dbReference>
<dbReference type="AlphaFoldDB" id="A0AAD5RTR5"/>
<gene>
    <name evidence="1" type="ORF">MKZ38_010613</name>
</gene>
<evidence type="ECO:0000313" key="1">
    <source>
        <dbReference type="EMBL" id="KAJ2902961.1"/>
    </source>
</evidence>
<sequence length="191" mass="21671">MKMTRPWVRRTNRSPNTQIILMSEEKTRERTTLEQERRWPNRTSLLKLHMITHHPIAPGEVSIPVGDLLMNDRDDREAPGAIEEYDLAEIPADIKKYYKMYIDAPNNDKIYCHKFIRDPEGREDITSAPLHGRALSWIFPRAFVLIPGVPKRSGPAGAALMSGSRRNIERVWGTILQSTEGIAGASAALTK</sequence>